<name>A0ABW4HZZ5_9SPHN</name>
<keyword evidence="2" id="KW-1185">Reference proteome</keyword>
<evidence type="ECO:0000313" key="2">
    <source>
        <dbReference type="Proteomes" id="UP001597115"/>
    </source>
</evidence>
<comment type="caution">
    <text evidence="1">The sequence shown here is derived from an EMBL/GenBank/DDBJ whole genome shotgun (WGS) entry which is preliminary data.</text>
</comment>
<reference evidence="2" key="1">
    <citation type="journal article" date="2019" name="Int. J. Syst. Evol. Microbiol.">
        <title>The Global Catalogue of Microorganisms (GCM) 10K type strain sequencing project: providing services to taxonomists for standard genome sequencing and annotation.</title>
        <authorList>
            <consortium name="The Broad Institute Genomics Platform"/>
            <consortium name="The Broad Institute Genome Sequencing Center for Infectious Disease"/>
            <person name="Wu L."/>
            <person name="Ma J."/>
        </authorList>
    </citation>
    <scope>NUCLEOTIDE SEQUENCE [LARGE SCALE GENOMIC DNA]</scope>
    <source>
        <strain evidence="2">CGMCC 1.16275</strain>
    </source>
</reference>
<organism evidence="1 2">
    <name type="scientific">Sphingomonas tabacisoli</name>
    <dbReference type="NCBI Taxonomy" id="2249466"/>
    <lineage>
        <taxon>Bacteria</taxon>
        <taxon>Pseudomonadati</taxon>
        <taxon>Pseudomonadota</taxon>
        <taxon>Alphaproteobacteria</taxon>
        <taxon>Sphingomonadales</taxon>
        <taxon>Sphingomonadaceae</taxon>
        <taxon>Sphingomonas</taxon>
    </lineage>
</organism>
<dbReference type="EMBL" id="JBHUDY010000001">
    <property type="protein sequence ID" value="MFD1610857.1"/>
    <property type="molecule type" value="Genomic_DNA"/>
</dbReference>
<proteinExistence type="predicted"/>
<dbReference type="Proteomes" id="UP001597115">
    <property type="component" value="Unassembled WGS sequence"/>
</dbReference>
<gene>
    <name evidence="1" type="ORF">ACFSCW_03470</name>
</gene>
<protein>
    <submittedName>
        <fullName evidence="1">Uncharacterized protein</fullName>
    </submittedName>
</protein>
<evidence type="ECO:0000313" key="1">
    <source>
        <dbReference type="EMBL" id="MFD1610857.1"/>
    </source>
</evidence>
<dbReference type="RefSeq" id="WP_380886935.1">
    <property type="nucleotide sequence ID" value="NZ_JBHUDY010000001.1"/>
</dbReference>
<accession>A0ABW4HZZ5</accession>
<sequence>MSAVSTVPPAASVGLDLFAAAWIERFTGLGGDLYAYSDGRILTYFPEPGVGRRPEECEYLRAKTDGRFRELTDLLRAVPGGRDAVLAHLREWPFSVHSDGVSTFQP</sequence>